<dbReference type="EC" id="3.6.1.67" evidence="4"/>
<evidence type="ECO:0000256" key="2">
    <source>
        <dbReference type="ARBA" id="ARBA00022801"/>
    </source>
</evidence>
<evidence type="ECO:0000256" key="1">
    <source>
        <dbReference type="ARBA" id="ARBA00001946"/>
    </source>
</evidence>
<dbReference type="Pfam" id="PF00293">
    <property type="entry name" value="NUDIX"/>
    <property type="match status" value="1"/>
</dbReference>
<comment type="cofactor">
    <cofactor evidence="1">
        <name>Mg(2+)</name>
        <dbReference type="ChEBI" id="CHEBI:18420"/>
    </cofactor>
</comment>
<dbReference type="CDD" id="cd04664">
    <property type="entry name" value="NUDIX_DHNTPase_like"/>
    <property type="match status" value="1"/>
</dbReference>
<sequence length="149" mass="17239">MAYKQPVSVLVLIHTPELEVLLLERNDFADAWQSVTGSREGEEALSETARREVWEETGIDTREHTLRDWAYCSDFEIYARWRHRYAPGVTTNTEHVFSLTVVERPPVILAPGEHRRYCWVDWARAADMVFSPSNAEAIRLLPQRLGRGD</sequence>
<dbReference type="PROSITE" id="PS00893">
    <property type="entry name" value="NUDIX_BOX"/>
    <property type="match status" value="1"/>
</dbReference>
<dbReference type="SUPFAM" id="SSF55811">
    <property type="entry name" value="Nudix"/>
    <property type="match status" value="1"/>
</dbReference>
<dbReference type="Proteomes" id="UP001061302">
    <property type="component" value="Chromosome"/>
</dbReference>
<reference evidence="4" key="1">
    <citation type="submission" date="2022-10" db="EMBL/GenBank/DDBJ databases">
        <title>Chitiniphilus purpureus sp. nov., a novel chitin-degrading bacterium isolated from crawfish pond sediment.</title>
        <authorList>
            <person name="Li K."/>
        </authorList>
    </citation>
    <scope>NUCLEOTIDE SEQUENCE</scope>
    <source>
        <strain evidence="4">CD1</strain>
    </source>
</reference>
<gene>
    <name evidence="4" type="primary">nudB</name>
    <name evidence="4" type="ORF">N8I74_12095</name>
</gene>
<accession>A0ABY6DLS8</accession>
<dbReference type="InterPro" id="IPR000086">
    <property type="entry name" value="NUDIX_hydrolase_dom"/>
</dbReference>
<evidence type="ECO:0000313" key="4">
    <source>
        <dbReference type="EMBL" id="UXY14061.1"/>
    </source>
</evidence>
<dbReference type="PRINTS" id="PR01404">
    <property type="entry name" value="NPPPHYDRLASE"/>
</dbReference>
<dbReference type="EMBL" id="CP106753">
    <property type="protein sequence ID" value="UXY14061.1"/>
    <property type="molecule type" value="Genomic_DNA"/>
</dbReference>
<dbReference type="Gene3D" id="3.90.79.10">
    <property type="entry name" value="Nucleoside Triphosphate Pyrophosphohydrolase"/>
    <property type="match status" value="1"/>
</dbReference>
<keyword evidence="2 4" id="KW-0378">Hydrolase</keyword>
<dbReference type="PANTHER" id="PTHR43736">
    <property type="entry name" value="ADP-RIBOSE PYROPHOSPHATASE"/>
    <property type="match status" value="1"/>
</dbReference>
<dbReference type="PROSITE" id="PS51462">
    <property type="entry name" value="NUDIX"/>
    <property type="match status" value="1"/>
</dbReference>
<dbReference type="PANTHER" id="PTHR43736:SF1">
    <property type="entry name" value="DIHYDRONEOPTERIN TRIPHOSPHATE DIPHOSPHATASE"/>
    <property type="match status" value="1"/>
</dbReference>
<name>A0ABY6DLS8_9NEIS</name>
<dbReference type="InterPro" id="IPR003564">
    <property type="entry name" value="DHNTPase"/>
</dbReference>
<evidence type="ECO:0000313" key="5">
    <source>
        <dbReference type="Proteomes" id="UP001061302"/>
    </source>
</evidence>
<dbReference type="InterPro" id="IPR015797">
    <property type="entry name" value="NUDIX_hydrolase-like_dom_sf"/>
</dbReference>
<evidence type="ECO:0000259" key="3">
    <source>
        <dbReference type="PROSITE" id="PS51462"/>
    </source>
</evidence>
<protein>
    <submittedName>
        <fullName evidence="4">Dihydroneopterin triphosphate diphosphatase</fullName>
        <ecNumber evidence="4">3.6.1.67</ecNumber>
    </submittedName>
</protein>
<organism evidence="4 5">
    <name type="scientific">Chitiniphilus purpureus</name>
    <dbReference type="NCBI Taxonomy" id="2981137"/>
    <lineage>
        <taxon>Bacteria</taxon>
        <taxon>Pseudomonadati</taxon>
        <taxon>Pseudomonadota</taxon>
        <taxon>Betaproteobacteria</taxon>
        <taxon>Neisseriales</taxon>
        <taxon>Chitinibacteraceae</taxon>
        <taxon>Chitiniphilus</taxon>
    </lineage>
</organism>
<proteinExistence type="predicted"/>
<dbReference type="GO" id="GO:0019177">
    <property type="term" value="F:dihydroneopterin triphosphate pyrophosphohydrolase activity"/>
    <property type="evidence" value="ECO:0007669"/>
    <property type="project" value="UniProtKB-EC"/>
</dbReference>
<dbReference type="RefSeq" id="WP_263123360.1">
    <property type="nucleotide sequence ID" value="NZ_CP106753.1"/>
</dbReference>
<dbReference type="NCBIfam" id="NF006961">
    <property type="entry name" value="PRK09438.1"/>
    <property type="match status" value="1"/>
</dbReference>
<dbReference type="InterPro" id="IPR020084">
    <property type="entry name" value="NUDIX_hydrolase_CS"/>
</dbReference>
<feature type="domain" description="Nudix hydrolase" evidence="3">
    <location>
        <begin position="2"/>
        <end position="142"/>
    </location>
</feature>
<keyword evidence="5" id="KW-1185">Reference proteome</keyword>